<dbReference type="InterPro" id="IPR007296">
    <property type="entry name" value="DUF403"/>
</dbReference>
<keyword evidence="3" id="KW-1185">Reference proteome</keyword>
<accession>A0A399JDV6</accession>
<dbReference type="InterPro" id="IPR051680">
    <property type="entry name" value="ATP-dep_Glu-Cys_Ligase-2"/>
</dbReference>
<dbReference type="Proteomes" id="UP000265419">
    <property type="component" value="Unassembled WGS sequence"/>
</dbReference>
<gene>
    <name evidence="2" type="ORF">DWB68_00375</name>
</gene>
<evidence type="ECO:0000259" key="1">
    <source>
        <dbReference type="Pfam" id="PF04168"/>
    </source>
</evidence>
<dbReference type="PANTHER" id="PTHR34595:SF7">
    <property type="entry name" value="SLL1039 PROTEIN"/>
    <property type="match status" value="1"/>
</dbReference>
<name>A0A399JDV6_9MICC</name>
<proteinExistence type="predicted"/>
<evidence type="ECO:0000313" key="2">
    <source>
        <dbReference type="EMBL" id="RII43728.1"/>
    </source>
</evidence>
<protein>
    <submittedName>
        <fullName evidence="2">Alpha-E domain-containing protein</fullName>
    </submittedName>
</protein>
<dbReference type="RefSeq" id="WP_119423154.1">
    <property type="nucleotide sequence ID" value="NZ_QQXK01000001.1"/>
</dbReference>
<dbReference type="PANTHER" id="PTHR34595">
    <property type="entry name" value="BLR5612 PROTEIN"/>
    <property type="match status" value="1"/>
</dbReference>
<sequence length="315" mass="34757">MLSRIAESLFWIGRYIERSEGTARMVDVHMQTLLQDPWADEEQACRLLLGVLGAQAPASDRPLSREDLISTLVASRTEPSSIAFSLAAARENARRAREIISAEFWEVLNTTNARMPEVITQDKVHSFFEWVRQRSILAVGIADVSMRHDLGWHFLALGRDIEQADMTARLLASRRWGAPEGDPGEGPSWVNLLRACGGYEAFLRSCRGVISEQAAANFLVRDKHFSRSILHSLDGALGCLAALDPDRGDAVIPGGATAGLGRIRSELLYVDPAELRTEMPAWMRKVQASLVAAGDAMRDRHFASYAQPSWIGSTS</sequence>
<dbReference type="Pfam" id="PF04168">
    <property type="entry name" value="Alpha-E"/>
    <property type="match status" value="1"/>
</dbReference>
<feature type="domain" description="DUF403" evidence="1">
    <location>
        <begin position="1"/>
        <end position="302"/>
    </location>
</feature>
<dbReference type="AlphaFoldDB" id="A0A399JDV6"/>
<organism evidence="2 3">
    <name type="scientific">Galactobacter valiniphilus</name>
    <dbReference type="NCBI Taxonomy" id="2676122"/>
    <lineage>
        <taxon>Bacteria</taxon>
        <taxon>Bacillati</taxon>
        <taxon>Actinomycetota</taxon>
        <taxon>Actinomycetes</taxon>
        <taxon>Micrococcales</taxon>
        <taxon>Micrococcaceae</taxon>
        <taxon>Galactobacter</taxon>
    </lineage>
</organism>
<reference evidence="2 3" key="1">
    <citation type="submission" date="2018-07" db="EMBL/GenBank/DDBJ databases">
        <title>Arthrobacter sp. nov., isolated from raw cow's milk with high bacterial count.</title>
        <authorList>
            <person name="Hahne J."/>
            <person name="Isele D."/>
            <person name="Lipski A."/>
        </authorList>
    </citation>
    <scope>NUCLEOTIDE SEQUENCE [LARGE SCALE GENOMIC DNA]</scope>
    <source>
        <strain evidence="2 3">JZ R-35</strain>
    </source>
</reference>
<evidence type="ECO:0000313" key="3">
    <source>
        <dbReference type="Proteomes" id="UP000265419"/>
    </source>
</evidence>
<dbReference type="EMBL" id="QQXK01000001">
    <property type="protein sequence ID" value="RII43728.1"/>
    <property type="molecule type" value="Genomic_DNA"/>
</dbReference>
<comment type="caution">
    <text evidence="2">The sequence shown here is derived from an EMBL/GenBank/DDBJ whole genome shotgun (WGS) entry which is preliminary data.</text>
</comment>